<feature type="region of interest" description="Disordered" evidence="1">
    <location>
        <begin position="286"/>
        <end position="326"/>
    </location>
</feature>
<dbReference type="PANTHER" id="PTHR33244:SF3">
    <property type="entry name" value="PEPTIDASE A2 DOMAIN-CONTAINING PROTEIN"/>
    <property type="match status" value="1"/>
</dbReference>
<dbReference type="PANTHER" id="PTHR33244">
    <property type="entry name" value="INTEGRASE CATALYTIC DOMAIN-CONTAINING PROTEIN-RELATED"/>
    <property type="match status" value="1"/>
</dbReference>
<evidence type="ECO:0000256" key="1">
    <source>
        <dbReference type="SAM" id="MobiDB-lite"/>
    </source>
</evidence>
<sequence length="465" mass="50660">MAQYRLNWGEAPGCIRGNPGMEQATLEEVATGTPARDHVVLHPPLPSPPATAPRSGPFSTPLAPPASTRPPSAQATSPSHRPPAPPSGPGTATQGMSPAAFEAWAVSVEDYGLICGWFPPLAAPYVRLLCDGSLQQRIDARFDKQDFRQLSTSAAVEVVRNTDSTARAILQYLNTPLHGLDASPAQLLTGRQLRDAIPVESSRYLINEQWGRTLRDRERAMIQTSVNSSIRHDQQAHSLTPLRPGQRARIQNPSSGRWDRVGTVLELSAPRQYLLRLDGSGRASIRNRRHLRPLTGEPQLSDDSTESPTPVRVTTPRPRRTQRAPRHLDDYFLNSPVRTLPSCQQLSKTATSAKMPDDGLGGDMSLLAFTYLQCFPRAVVVNCLRAAASSGSAALTAGRVASIYETTKLLEWRLRLAGGDCRTSLRVFACAGRLPLRCAVKFATTETVCVKEALSCESQFPTYTS</sequence>
<protein>
    <submittedName>
        <fullName evidence="2">Uncharacterized protein</fullName>
    </submittedName>
</protein>
<proteinExistence type="predicted"/>
<reference evidence="2 3" key="1">
    <citation type="submission" date="2023-03" db="EMBL/GenBank/DDBJ databases">
        <title>High-quality genome of Scylla paramamosain provides insights in environmental adaptation.</title>
        <authorList>
            <person name="Zhang L."/>
        </authorList>
    </citation>
    <scope>NUCLEOTIDE SEQUENCE [LARGE SCALE GENOMIC DNA]</scope>
    <source>
        <strain evidence="2">LZ_2023a</strain>
        <tissue evidence="2">Muscle</tissue>
    </source>
</reference>
<dbReference type="AlphaFoldDB" id="A0AAW0TER4"/>
<evidence type="ECO:0000313" key="2">
    <source>
        <dbReference type="EMBL" id="KAK8385305.1"/>
    </source>
</evidence>
<keyword evidence="3" id="KW-1185">Reference proteome</keyword>
<dbReference type="Proteomes" id="UP001487740">
    <property type="component" value="Unassembled WGS sequence"/>
</dbReference>
<name>A0AAW0TER4_SCYPA</name>
<gene>
    <name evidence="2" type="ORF">O3P69_012261</name>
</gene>
<dbReference type="EMBL" id="JARAKH010000033">
    <property type="protein sequence ID" value="KAK8385305.1"/>
    <property type="molecule type" value="Genomic_DNA"/>
</dbReference>
<organism evidence="2 3">
    <name type="scientific">Scylla paramamosain</name>
    <name type="common">Mud crab</name>
    <dbReference type="NCBI Taxonomy" id="85552"/>
    <lineage>
        <taxon>Eukaryota</taxon>
        <taxon>Metazoa</taxon>
        <taxon>Ecdysozoa</taxon>
        <taxon>Arthropoda</taxon>
        <taxon>Crustacea</taxon>
        <taxon>Multicrustacea</taxon>
        <taxon>Malacostraca</taxon>
        <taxon>Eumalacostraca</taxon>
        <taxon>Eucarida</taxon>
        <taxon>Decapoda</taxon>
        <taxon>Pleocyemata</taxon>
        <taxon>Brachyura</taxon>
        <taxon>Eubrachyura</taxon>
        <taxon>Portunoidea</taxon>
        <taxon>Portunidae</taxon>
        <taxon>Portuninae</taxon>
        <taxon>Scylla</taxon>
    </lineage>
</organism>
<feature type="region of interest" description="Disordered" evidence="1">
    <location>
        <begin position="226"/>
        <end position="256"/>
    </location>
</feature>
<evidence type="ECO:0000313" key="3">
    <source>
        <dbReference type="Proteomes" id="UP001487740"/>
    </source>
</evidence>
<accession>A0AAW0TER4</accession>
<comment type="caution">
    <text evidence="2">The sequence shown here is derived from an EMBL/GenBank/DDBJ whole genome shotgun (WGS) entry which is preliminary data.</text>
</comment>
<feature type="region of interest" description="Disordered" evidence="1">
    <location>
        <begin position="30"/>
        <end position="96"/>
    </location>
</feature>